<dbReference type="RefSeq" id="WP_395577756.1">
    <property type="nucleotide sequence ID" value="NZ_JAVCQK010000153.1"/>
</dbReference>
<feature type="non-terminal residue" evidence="2">
    <location>
        <position position="111"/>
    </location>
</feature>
<dbReference type="EMBL" id="JAVCQK010000153">
    <property type="protein sequence ID" value="MFH7518957.1"/>
    <property type="molecule type" value="Genomic_DNA"/>
</dbReference>
<feature type="non-terminal residue" evidence="2">
    <location>
        <position position="1"/>
    </location>
</feature>
<evidence type="ECO:0000256" key="1">
    <source>
        <dbReference type="SAM" id="Phobius"/>
    </source>
</evidence>
<keyword evidence="3" id="KW-1185">Reference proteome</keyword>
<proteinExistence type="predicted"/>
<feature type="transmembrane region" description="Helical" evidence="1">
    <location>
        <begin position="66"/>
        <end position="87"/>
    </location>
</feature>
<gene>
    <name evidence="2" type="ORF">RA271_27930</name>
</gene>
<comment type="caution">
    <text evidence="2">The sequence shown here is derived from an EMBL/GenBank/DDBJ whole genome shotgun (WGS) entry which is preliminary data.</text>
</comment>
<dbReference type="Proteomes" id="UP001610657">
    <property type="component" value="Unassembled WGS sequence"/>
</dbReference>
<accession>A0ABW7NVM5</accession>
<organism evidence="2 3">
    <name type="scientific">Pseudomonas syringae pv. tagetis</name>
    <dbReference type="NCBI Taxonomy" id="129140"/>
    <lineage>
        <taxon>Bacteria</taxon>
        <taxon>Pseudomonadati</taxon>
        <taxon>Pseudomonadota</taxon>
        <taxon>Gammaproteobacteria</taxon>
        <taxon>Pseudomonadales</taxon>
        <taxon>Pseudomonadaceae</taxon>
        <taxon>Pseudomonas</taxon>
    </lineage>
</organism>
<name>A0ABW7NVM5_9PSED</name>
<feature type="transmembrane region" description="Helical" evidence="1">
    <location>
        <begin position="93"/>
        <end position="110"/>
    </location>
</feature>
<sequence length="111" mass="12326">LTLTFGAITLGWESIQKLTIQLSSNFTTLFLIVMLAAAITATCTLYGKSETKFLVWMERRRILRPYIHAMSYATLVFATSTVASVLISKFNHAALVTATAFLIILSNINTY</sequence>
<keyword evidence="1" id="KW-0812">Transmembrane</keyword>
<keyword evidence="1" id="KW-0472">Membrane</keyword>
<keyword evidence="1" id="KW-1133">Transmembrane helix</keyword>
<evidence type="ECO:0000313" key="3">
    <source>
        <dbReference type="Proteomes" id="UP001610657"/>
    </source>
</evidence>
<evidence type="ECO:0000313" key="2">
    <source>
        <dbReference type="EMBL" id="MFH7518957.1"/>
    </source>
</evidence>
<reference evidence="2 3" key="1">
    <citation type="submission" date="2023-08" db="EMBL/GenBank/DDBJ databases">
        <title>Genomic and mutational analysis of Pseudomonas syringae pv. tagetis EB037 pathogenicity on sunflower.</title>
        <authorList>
            <person name="Maul J.E."/>
        </authorList>
    </citation>
    <scope>NUCLEOTIDE SEQUENCE [LARGE SCALE GENOMIC DNA]</scope>
    <source>
        <strain evidence="2 3">EB037_T1</strain>
    </source>
</reference>
<feature type="transmembrane region" description="Helical" evidence="1">
    <location>
        <begin position="26"/>
        <end position="46"/>
    </location>
</feature>
<protein>
    <submittedName>
        <fullName evidence="2">Uncharacterized protein</fullName>
    </submittedName>
</protein>